<evidence type="ECO:0000256" key="4">
    <source>
        <dbReference type="ARBA" id="ARBA00022738"/>
    </source>
</evidence>
<evidence type="ECO:0000313" key="9">
    <source>
        <dbReference type="EMBL" id="MDH6065106.1"/>
    </source>
</evidence>
<accession>A0AA43H0J3</accession>
<dbReference type="RefSeq" id="WP_280700925.1">
    <property type="nucleotide sequence ID" value="NZ_JANQDL010000100.1"/>
</dbReference>
<comment type="similarity">
    <text evidence="7">Belongs to the phycobilisome linker protein family.</text>
</comment>
<comment type="caution">
    <text evidence="9">The sequence shown here is derived from an EMBL/GenBank/DDBJ whole genome shotgun (WGS) entry which is preliminary data.</text>
</comment>
<evidence type="ECO:0000256" key="5">
    <source>
        <dbReference type="ARBA" id="ARBA00023078"/>
    </source>
</evidence>
<proteinExistence type="inferred from homology"/>
<dbReference type="GO" id="GO:0030089">
    <property type="term" value="C:phycobilisome"/>
    <property type="evidence" value="ECO:0007669"/>
    <property type="project" value="UniProtKB-UniRule"/>
</dbReference>
<evidence type="ECO:0000256" key="2">
    <source>
        <dbReference type="ARBA" id="ARBA00022531"/>
    </source>
</evidence>
<dbReference type="Pfam" id="PF00427">
    <property type="entry name" value="PBS_linker_poly"/>
    <property type="match status" value="1"/>
</dbReference>
<reference evidence="9 10" key="1">
    <citation type="journal article" date="2023" name="J. Phycol.">
        <title>Chrysosporum ovalisporum is synonymous with the true-branching cyanobacterium Umezakia natans (Nostocales/Aphanizomenonaceae).</title>
        <authorList>
            <person name="McGregor G.B."/>
            <person name="Sendall B.C."/>
            <person name="Niiyama Y."/>
            <person name="Tuji A."/>
            <person name="Willis A."/>
        </authorList>
    </citation>
    <scope>NUCLEOTIDE SEQUENCE [LARGE SCALE GENOMIC DNA]</scope>
    <source>
        <strain evidence="9 10">FSS-62</strain>
    </source>
</reference>
<evidence type="ECO:0000256" key="7">
    <source>
        <dbReference type="PROSITE-ProRule" id="PRU00775"/>
    </source>
</evidence>
<evidence type="ECO:0000256" key="6">
    <source>
        <dbReference type="ARBA" id="ARBA00023136"/>
    </source>
</evidence>
<gene>
    <name evidence="9" type="ORF">NWP23_15350</name>
</gene>
<sequence>MSIPLLNYPLTTQNQRVEGYEVPNEDTPTIYRLTAATSDTDIDAIIWAAYRQIFSEHLIIQSNRQKFLESQLRNQSINVRDFIRGLGKSEVYRTQVADINTNYRLVDITLKRFLGRAAYNKDEEIAWSIVIGTKGLHGFIDALLDGEEYLQNFGDDIVPFQRRRYKDRPFNLVNPRYGSYWRDRMMLQSIGGRSFYTARTTGRASKQEVRRVIPATFMDMAGKVITNERNYQRTVATVTSQIKDMQIPDTSRPSDTPQPTIKPVAVALPYRYIPKNPTN</sequence>
<evidence type="ECO:0000256" key="1">
    <source>
        <dbReference type="ARBA" id="ARBA00004308"/>
    </source>
</evidence>
<keyword evidence="2" id="KW-0602">Photosynthesis</keyword>
<dbReference type="PANTHER" id="PTHR34011">
    <property type="entry name" value="PHYCOBILISOME 32.1 KDA LINKER POLYPEPTIDE, PHYCOCYANIN-ASSOCIATED, ROD 2-RELATED"/>
    <property type="match status" value="1"/>
</dbReference>
<keyword evidence="6" id="KW-0472">Membrane</keyword>
<evidence type="ECO:0000259" key="8">
    <source>
        <dbReference type="PROSITE" id="PS51445"/>
    </source>
</evidence>
<dbReference type="InterPro" id="IPR038255">
    <property type="entry name" value="PBS_linker_sf"/>
</dbReference>
<dbReference type="PROSITE" id="PS51445">
    <property type="entry name" value="PBS_LINKER"/>
    <property type="match status" value="1"/>
</dbReference>
<dbReference type="InterPro" id="IPR001297">
    <property type="entry name" value="PBS_linker_dom"/>
</dbReference>
<dbReference type="Proteomes" id="UP001159370">
    <property type="component" value="Unassembled WGS sequence"/>
</dbReference>
<keyword evidence="5" id="KW-0793">Thylakoid</keyword>
<feature type="domain" description="PBS-linker" evidence="8">
    <location>
        <begin position="11"/>
        <end position="189"/>
    </location>
</feature>
<keyword evidence="4 7" id="KW-0605">Phycobilisome</keyword>
<dbReference type="EMBL" id="JANQDL010000100">
    <property type="protein sequence ID" value="MDH6065106.1"/>
    <property type="molecule type" value="Genomic_DNA"/>
</dbReference>
<dbReference type="PIRSF" id="PIRSF005898">
    <property type="entry name" value="Phycobilisome_CpeC/CpcI"/>
    <property type="match status" value="1"/>
</dbReference>
<evidence type="ECO:0000256" key="3">
    <source>
        <dbReference type="ARBA" id="ARBA00022549"/>
    </source>
</evidence>
<keyword evidence="3" id="KW-0042">Antenna complex</keyword>
<dbReference type="GO" id="GO:0012505">
    <property type="term" value="C:endomembrane system"/>
    <property type="evidence" value="ECO:0007669"/>
    <property type="project" value="UniProtKB-SubCell"/>
</dbReference>
<comment type="subcellular location">
    <subcellularLocation>
        <location evidence="1">Endomembrane system</location>
    </subcellularLocation>
</comment>
<name>A0AA43H0J3_9CYAN</name>
<dbReference type="AlphaFoldDB" id="A0AA43H0J3"/>
<organism evidence="9 10">
    <name type="scientific">Umezakia ovalisporum FSS-62</name>
    <dbReference type="NCBI Taxonomy" id="2971776"/>
    <lineage>
        <taxon>Bacteria</taxon>
        <taxon>Bacillati</taxon>
        <taxon>Cyanobacteriota</taxon>
        <taxon>Cyanophyceae</taxon>
        <taxon>Nostocales</taxon>
        <taxon>Nodulariaceae</taxon>
        <taxon>Umezakia</taxon>
    </lineage>
</organism>
<dbReference type="GO" id="GO:0015979">
    <property type="term" value="P:photosynthesis"/>
    <property type="evidence" value="ECO:0007669"/>
    <property type="project" value="UniProtKB-KW"/>
</dbReference>
<protein>
    <submittedName>
        <fullName evidence="9">Phycobilisome rod-core linker polypeptide</fullName>
    </submittedName>
</protein>
<dbReference type="Gene3D" id="1.10.3130.20">
    <property type="entry name" value="Phycobilisome linker domain"/>
    <property type="match status" value="1"/>
</dbReference>
<evidence type="ECO:0000313" key="10">
    <source>
        <dbReference type="Proteomes" id="UP001159370"/>
    </source>
</evidence>
<dbReference type="InterPro" id="IPR016470">
    <property type="entry name" value="Phycobilisome"/>
</dbReference>